<keyword evidence="7 8" id="KW-0472">Membrane</keyword>
<dbReference type="GO" id="GO:0034040">
    <property type="term" value="F:ATPase-coupled lipid transmembrane transporter activity"/>
    <property type="evidence" value="ECO:0007669"/>
    <property type="project" value="TreeGrafter"/>
</dbReference>
<dbReference type="Proteomes" id="UP000033865">
    <property type="component" value="Unassembled WGS sequence"/>
</dbReference>
<feature type="transmembrane region" description="Helical" evidence="8">
    <location>
        <begin position="21"/>
        <end position="44"/>
    </location>
</feature>
<dbReference type="Gene3D" id="3.40.50.300">
    <property type="entry name" value="P-loop containing nucleotide triphosphate hydrolases"/>
    <property type="match status" value="1"/>
</dbReference>
<evidence type="ECO:0000256" key="3">
    <source>
        <dbReference type="ARBA" id="ARBA00022692"/>
    </source>
</evidence>
<reference evidence="11 12" key="1">
    <citation type="journal article" date="2015" name="Nature">
        <title>rRNA introns, odd ribosomes, and small enigmatic genomes across a large radiation of phyla.</title>
        <authorList>
            <person name="Brown C.T."/>
            <person name="Hug L.A."/>
            <person name="Thomas B.C."/>
            <person name="Sharon I."/>
            <person name="Castelle C.J."/>
            <person name="Singh A."/>
            <person name="Wilkins M.J."/>
            <person name="Williams K.H."/>
            <person name="Banfield J.F."/>
        </authorList>
    </citation>
    <scope>NUCLEOTIDE SEQUENCE [LARGE SCALE GENOMIC DNA]</scope>
</reference>
<accession>A0A0G1Y0K7</accession>
<evidence type="ECO:0000256" key="4">
    <source>
        <dbReference type="ARBA" id="ARBA00022741"/>
    </source>
</evidence>
<keyword evidence="2" id="KW-0813">Transport</keyword>
<dbReference type="SUPFAM" id="SSF90123">
    <property type="entry name" value="ABC transporter transmembrane region"/>
    <property type="match status" value="1"/>
</dbReference>
<evidence type="ECO:0000259" key="10">
    <source>
        <dbReference type="PROSITE" id="PS50929"/>
    </source>
</evidence>
<name>A0A0G1Y0K7_9BACT</name>
<dbReference type="InterPro" id="IPR011527">
    <property type="entry name" value="ABC1_TM_dom"/>
</dbReference>
<dbReference type="SMART" id="SM00382">
    <property type="entry name" value="AAA"/>
    <property type="match status" value="1"/>
</dbReference>
<comment type="subcellular location">
    <subcellularLocation>
        <location evidence="1">Cell membrane</location>
        <topology evidence="1">Multi-pass membrane protein</topology>
    </subcellularLocation>
</comment>
<dbReference type="GO" id="GO:0140359">
    <property type="term" value="F:ABC-type transporter activity"/>
    <property type="evidence" value="ECO:0007669"/>
    <property type="project" value="InterPro"/>
</dbReference>
<evidence type="ECO:0000259" key="9">
    <source>
        <dbReference type="PROSITE" id="PS50893"/>
    </source>
</evidence>
<dbReference type="GO" id="GO:0005524">
    <property type="term" value="F:ATP binding"/>
    <property type="evidence" value="ECO:0007669"/>
    <property type="project" value="UniProtKB-KW"/>
</dbReference>
<feature type="domain" description="ABC transporter" evidence="9">
    <location>
        <begin position="347"/>
        <end position="581"/>
    </location>
</feature>
<feature type="transmembrane region" description="Helical" evidence="8">
    <location>
        <begin position="145"/>
        <end position="163"/>
    </location>
</feature>
<feature type="transmembrane region" description="Helical" evidence="8">
    <location>
        <begin position="250"/>
        <end position="274"/>
    </location>
</feature>
<evidence type="ECO:0000256" key="8">
    <source>
        <dbReference type="SAM" id="Phobius"/>
    </source>
</evidence>
<comment type="caution">
    <text evidence="11">The sequence shown here is derived from an EMBL/GenBank/DDBJ whole genome shotgun (WGS) entry which is preliminary data.</text>
</comment>
<keyword evidence="3 8" id="KW-0812">Transmembrane</keyword>
<dbReference type="Pfam" id="PF00664">
    <property type="entry name" value="ABC_membrane"/>
    <property type="match status" value="1"/>
</dbReference>
<dbReference type="CDD" id="cd07346">
    <property type="entry name" value="ABC_6TM_exporters"/>
    <property type="match status" value="1"/>
</dbReference>
<evidence type="ECO:0000256" key="2">
    <source>
        <dbReference type="ARBA" id="ARBA00022448"/>
    </source>
</evidence>
<keyword evidence="6 8" id="KW-1133">Transmembrane helix</keyword>
<dbReference type="PROSITE" id="PS50929">
    <property type="entry name" value="ABC_TM1F"/>
    <property type="match status" value="1"/>
</dbReference>
<keyword evidence="4" id="KW-0547">Nucleotide-binding</keyword>
<dbReference type="InterPro" id="IPR003439">
    <property type="entry name" value="ABC_transporter-like_ATP-bd"/>
</dbReference>
<feature type="transmembrane region" description="Helical" evidence="8">
    <location>
        <begin position="169"/>
        <end position="190"/>
    </location>
</feature>
<dbReference type="Gene3D" id="1.20.1560.10">
    <property type="entry name" value="ABC transporter type 1, transmembrane domain"/>
    <property type="match status" value="1"/>
</dbReference>
<dbReference type="InterPro" id="IPR027417">
    <property type="entry name" value="P-loop_NTPase"/>
</dbReference>
<protein>
    <submittedName>
        <fullName evidence="11">ABC transporter-related protein</fullName>
    </submittedName>
</protein>
<dbReference type="InterPro" id="IPR039421">
    <property type="entry name" value="Type_1_exporter"/>
</dbReference>
<evidence type="ECO:0000256" key="5">
    <source>
        <dbReference type="ARBA" id="ARBA00022840"/>
    </source>
</evidence>
<sequence>MKEQNDMKPLLVLRMFWRMTAGFRWPFFGIWVLIALTSAVWIVYPWIYKAIFDTLAGPPSAETLPYLLRLIGLMAVLYLFTWGLWRVTGFGSSWIYTRIESHLQVESFHALLRHSYRFFSNNFSGSLVRQTNRFVDAFGRLGEKFQWNLIPLVVTLVGVTIALSLRHALLGIIMAAWIVVVIGLNVWLSLWKLKYDIRRAAMDSKMTGMLSDAITNSSNIKLFSAYTHEHDRYGAVVEQHRRLQKWTWDLAEIIMSVQTLLMGAIEIGLMYAGIRLWQRGLLTVGDFALLQAYLISVFDKLWEFGRTIREIYEQLADASEMAVILDTPYEVMDARGAKKLKVERGRIEFQDVEFRYHKTRRVLSDFTLSIAAGEKVALVGSSGAGKSTVTKLLMRFFDVTSGNIFIDGQDIARVKMESLWENVALVPQEPMLFHRTIMENIRYGEREASDEEAVKAAKLAHAHEFIQELPQGYDTYVGERGVKLSGGERQRVAIARAILKNAPILVLDEATSSLDSESESLIQDALKKLMKGKTTIVIAHRLSTIMQMDRIVVVEKGRVVDMGTHEELLKKKGMYQKLWNIQAGGFI</sequence>
<feature type="domain" description="ABC transmembrane type-1" evidence="10">
    <location>
        <begin position="32"/>
        <end position="313"/>
    </location>
</feature>
<evidence type="ECO:0000313" key="11">
    <source>
        <dbReference type="EMBL" id="KKW36660.1"/>
    </source>
</evidence>
<dbReference type="FunFam" id="3.40.50.300:FF:000287">
    <property type="entry name" value="Multidrug ABC transporter ATP-binding protein"/>
    <property type="match status" value="1"/>
</dbReference>
<dbReference type="EMBL" id="LCRN01000016">
    <property type="protein sequence ID" value="KKW36660.1"/>
    <property type="molecule type" value="Genomic_DNA"/>
</dbReference>
<dbReference type="InterPro" id="IPR003593">
    <property type="entry name" value="AAA+_ATPase"/>
</dbReference>
<dbReference type="InterPro" id="IPR017871">
    <property type="entry name" value="ABC_transporter-like_CS"/>
</dbReference>
<proteinExistence type="predicted"/>
<evidence type="ECO:0000256" key="6">
    <source>
        <dbReference type="ARBA" id="ARBA00022989"/>
    </source>
</evidence>
<dbReference type="SUPFAM" id="SSF52540">
    <property type="entry name" value="P-loop containing nucleoside triphosphate hydrolases"/>
    <property type="match status" value="1"/>
</dbReference>
<dbReference type="PANTHER" id="PTHR24221:SF654">
    <property type="entry name" value="ATP-BINDING CASSETTE SUB-FAMILY B MEMBER 6"/>
    <property type="match status" value="1"/>
</dbReference>
<gene>
    <name evidence="11" type="ORF">UY82_C0016G0005</name>
</gene>
<evidence type="ECO:0000256" key="7">
    <source>
        <dbReference type="ARBA" id="ARBA00023136"/>
    </source>
</evidence>
<dbReference type="GO" id="GO:0016887">
    <property type="term" value="F:ATP hydrolysis activity"/>
    <property type="evidence" value="ECO:0007669"/>
    <property type="project" value="InterPro"/>
</dbReference>
<evidence type="ECO:0000313" key="12">
    <source>
        <dbReference type="Proteomes" id="UP000033865"/>
    </source>
</evidence>
<dbReference type="InterPro" id="IPR036640">
    <property type="entry name" value="ABC1_TM_sf"/>
</dbReference>
<dbReference type="Pfam" id="PF00005">
    <property type="entry name" value="ABC_tran"/>
    <property type="match status" value="1"/>
</dbReference>
<dbReference type="PROSITE" id="PS50893">
    <property type="entry name" value="ABC_TRANSPORTER_2"/>
    <property type="match status" value="1"/>
</dbReference>
<evidence type="ECO:0000256" key="1">
    <source>
        <dbReference type="ARBA" id="ARBA00004651"/>
    </source>
</evidence>
<dbReference type="PANTHER" id="PTHR24221">
    <property type="entry name" value="ATP-BINDING CASSETTE SUB-FAMILY B"/>
    <property type="match status" value="1"/>
</dbReference>
<dbReference type="GO" id="GO:0005886">
    <property type="term" value="C:plasma membrane"/>
    <property type="evidence" value="ECO:0007669"/>
    <property type="project" value="UniProtKB-SubCell"/>
</dbReference>
<organism evidence="11 12">
    <name type="scientific">Candidatus Uhrbacteria bacterium GW2011_GWC2_53_7</name>
    <dbReference type="NCBI Taxonomy" id="1618986"/>
    <lineage>
        <taxon>Bacteria</taxon>
        <taxon>Candidatus Uhriibacteriota</taxon>
    </lineage>
</organism>
<dbReference type="AlphaFoldDB" id="A0A0G1Y0K7"/>
<feature type="transmembrane region" description="Helical" evidence="8">
    <location>
        <begin position="64"/>
        <end position="85"/>
    </location>
</feature>
<keyword evidence="5" id="KW-0067">ATP-binding</keyword>
<dbReference type="PROSITE" id="PS00211">
    <property type="entry name" value="ABC_TRANSPORTER_1"/>
    <property type="match status" value="1"/>
</dbReference>